<dbReference type="GeneID" id="80540960"/>
<name>A0A8D9PGS6_9RHAB</name>
<feature type="domain" description="RdRp catalytic" evidence="23">
    <location>
        <begin position="591"/>
        <end position="777"/>
    </location>
</feature>
<evidence type="ECO:0000256" key="7">
    <source>
        <dbReference type="ARBA" id="ARBA00022691"/>
    </source>
</evidence>
<dbReference type="GO" id="GO:0030430">
    <property type="term" value="C:host cell cytoplasm"/>
    <property type="evidence" value="ECO:0007669"/>
    <property type="project" value="UniProtKB-SubCell"/>
</dbReference>
<evidence type="ECO:0000256" key="12">
    <source>
        <dbReference type="ARBA" id="ARBA00022953"/>
    </source>
</evidence>
<comment type="catalytic activity">
    <reaction evidence="17">
        <text>a 5'-end (5'-triphosphoguanosine)-(2'-O-methyladenylyl)-adenylyl-cytidylyl-adenosine in mRNA + S-adenosyl-L-methionine = a 5'-end (N(7)-methyl 5'-triphosphoguanosine)-(2'-O-methyladenylyl)-adenylyl-cytidylyl-adenosine in mRNA + S-adenosyl-L-homocysteine</text>
        <dbReference type="Rhea" id="RHEA:65440"/>
        <dbReference type="Rhea" id="RHEA-COMP:16798"/>
        <dbReference type="Rhea" id="RHEA-COMP:16801"/>
        <dbReference type="ChEBI" id="CHEBI:57856"/>
        <dbReference type="ChEBI" id="CHEBI:59789"/>
        <dbReference type="ChEBI" id="CHEBI:156482"/>
        <dbReference type="ChEBI" id="CHEBI:156483"/>
    </reaction>
</comment>
<organism evidence="24 25">
    <name type="scientific">Agave tequilana virus 1</name>
    <dbReference type="NCBI Taxonomy" id="2793719"/>
    <lineage>
        <taxon>Viruses</taxon>
        <taxon>Riboviria</taxon>
        <taxon>Orthornavirae</taxon>
        <taxon>Negarnaviricota</taxon>
        <taxon>Haploviricotina</taxon>
        <taxon>Monjiviricetes</taxon>
        <taxon>Mononegavirales</taxon>
        <taxon>Rhabdoviridae</taxon>
        <taxon>Betarhabdovirinae</taxon>
        <taxon>Alphanucleorhabdovirus</taxon>
        <taxon>Alphanucleorhabdovirus agavis</taxon>
    </lineage>
</organism>
<dbReference type="Pfam" id="PF14318">
    <property type="entry name" value="Mononeg_mRNAcap"/>
    <property type="match status" value="1"/>
</dbReference>
<keyword evidence="11" id="KW-0946">Virion</keyword>
<reference evidence="24" key="1">
    <citation type="journal article" date="2021" name="J. Anim. Genet.">
        <title>Illuminating the plant rhabdovirus landscape through metatranscriptomics data.</title>
        <authorList>
            <person name="Bejerman N."/>
            <person name="Dietzgen R.G."/>
            <person name="Debat H."/>
        </authorList>
    </citation>
    <scope>NUCLEOTIDE SEQUENCE</scope>
</reference>
<dbReference type="KEGG" id="vg:80540960"/>
<evidence type="ECO:0000256" key="5">
    <source>
        <dbReference type="ARBA" id="ARBA00022664"/>
    </source>
</evidence>
<evidence type="ECO:0000256" key="15">
    <source>
        <dbReference type="ARBA" id="ARBA00023268"/>
    </source>
</evidence>
<dbReference type="GO" id="GO:0004482">
    <property type="term" value="F:mRNA 5'-cap (guanine-N7-)-methyltransferase activity"/>
    <property type="evidence" value="ECO:0007669"/>
    <property type="project" value="InterPro"/>
</dbReference>
<evidence type="ECO:0000256" key="16">
    <source>
        <dbReference type="ARBA" id="ARBA00024494"/>
    </source>
</evidence>
<dbReference type="GO" id="GO:0005524">
    <property type="term" value="F:ATP binding"/>
    <property type="evidence" value="ECO:0007669"/>
    <property type="project" value="UniProtKB-KW"/>
</dbReference>
<proteinExistence type="predicted"/>
<keyword evidence="7" id="KW-0949">S-adenosyl-L-methionine</keyword>
<comment type="catalytic activity">
    <reaction evidence="20">
        <text>a 5'-end (5'-triphosphoguanosine)-adenylyl-adenylyl-cytidylyl-adenosine in mRNA + S-adenosyl-L-methionine = a 5'-end (5'-triphosphoguanosine)-(2'-O-methyladenylyl)-adenylyl-cytidylyl-adenosine in mRNA + S-adenosyl-L-homocysteine + H(+)</text>
        <dbReference type="Rhea" id="RHEA:65380"/>
        <dbReference type="Rhea" id="RHEA-COMP:16797"/>
        <dbReference type="Rhea" id="RHEA-COMP:16801"/>
        <dbReference type="ChEBI" id="CHEBI:15378"/>
        <dbReference type="ChEBI" id="CHEBI:57856"/>
        <dbReference type="ChEBI" id="CHEBI:59789"/>
        <dbReference type="ChEBI" id="CHEBI:156482"/>
        <dbReference type="ChEBI" id="CHEBI:156484"/>
    </reaction>
</comment>
<evidence type="ECO:0000256" key="20">
    <source>
        <dbReference type="ARBA" id="ARBA00047332"/>
    </source>
</evidence>
<keyword evidence="10" id="KW-0067">ATP-binding</keyword>
<evidence type="ECO:0000256" key="6">
    <source>
        <dbReference type="ARBA" id="ARBA00022679"/>
    </source>
</evidence>
<keyword evidence="14" id="KW-1035">Host cytoplasm</keyword>
<evidence type="ECO:0000256" key="11">
    <source>
        <dbReference type="ARBA" id="ARBA00022844"/>
    </source>
</evidence>
<evidence type="ECO:0000256" key="10">
    <source>
        <dbReference type="ARBA" id="ARBA00022840"/>
    </source>
</evidence>
<evidence type="ECO:0000313" key="25">
    <source>
        <dbReference type="Proteomes" id="UP001161664"/>
    </source>
</evidence>
<dbReference type="PROSITE" id="PS50526">
    <property type="entry name" value="RDRP_SSRNA_NEG_NONSEG"/>
    <property type="match status" value="1"/>
</dbReference>
<keyword evidence="13" id="KW-0506">mRNA capping</keyword>
<evidence type="ECO:0000256" key="19">
    <source>
        <dbReference type="ARBA" id="ARBA00031012"/>
    </source>
</evidence>
<dbReference type="Pfam" id="PF00946">
    <property type="entry name" value="Mononeg_RNA_pol"/>
    <property type="match status" value="1"/>
</dbReference>
<evidence type="ECO:0000313" key="24">
    <source>
        <dbReference type="EMBL" id="DAF42283.1"/>
    </source>
</evidence>
<comment type="catalytic activity">
    <reaction evidence="21">
        <text>a 5'-end (5'-triphosphoguanosine)-adenylyl-adenylyl-cytidylyl-adenosine in mRNA + 2 S-adenosyl-L-methionine = a 5'-end (N(7)-methyl 5'-triphosphoguanosine)-(2'-O-methyladenylyl)-adenylyl-cytidylyl-adenosine in mRNA + 2 S-adenosyl-L-homocysteine + H(+)</text>
        <dbReference type="Rhea" id="RHEA:65376"/>
        <dbReference type="Rhea" id="RHEA-COMP:16797"/>
        <dbReference type="Rhea" id="RHEA-COMP:16798"/>
        <dbReference type="ChEBI" id="CHEBI:15378"/>
        <dbReference type="ChEBI" id="CHEBI:57856"/>
        <dbReference type="ChEBI" id="CHEBI:59789"/>
        <dbReference type="ChEBI" id="CHEBI:156483"/>
        <dbReference type="ChEBI" id="CHEBI:156484"/>
        <dbReference type="EC" id="2.1.1.375"/>
    </reaction>
</comment>
<evidence type="ECO:0000256" key="9">
    <source>
        <dbReference type="ARBA" id="ARBA00022741"/>
    </source>
</evidence>
<evidence type="ECO:0000259" key="23">
    <source>
        <dbReference type="PROSITE" id="PS50526"/>
    </source>
</evidence>
<evidence type="ECO:0000256" key="22">
    <source>
        <dbReference type="ARBA" id="ARBA00048548"/>
    </source>
</evidence>
<dbReference type="GO" id="GO:0003968">
    <property type="term" value="F:RNA-directed RNA polymerase activity"/>
    <property type="evidence" value="ECO:0007669"/>
    <property type="project" value="UniProtKB-KW"/>
</dbReference>
<comment type="catalytic activity">
    <reaction evidence="16">
        <text>a 5'-end triphospho-adenylyl-adenylyl-cytidylyl-adenosine in mRNA + GDP + H(+) = a 5'-end (5'-triphosphoguanosine)-adenylyl-adenylyl-cytidylyl-adenosine in mRNA + diphosphate</text>
        <dbReference type="Rhea" id="RHEA:65436"/>
        <dbReference type="Rhea" id="RHEA-COMP:16797"/>
        <dbReference type="Rhea" id="RHEA-COMP:16799"/>
        <dbReference type="ChEBI" id="CHEBI:15378"/>
        <dbReference type="ChEBI" id="CHEBI:33019"/>
        <dbReference type="ChEBI" id="CHEBI:58189"/>
        <dbReference type="ChEBI" id="CHEBI:156484"/>
        <dbReference type="ChEBI" id="CHEBI:156503"/>
        <dbReference type="EC" id="2.7.7.88"/>
    </reaction>
</comment>
<evidence type="ECO:0000256" key="17">
    <source>
        <dbReference type="ARBA" id="ARBA00024499"/>
    </source>
</evidence>
<evidence type="ECO:0000256" key="8">
    <source>
        <dbReference type="ARBA" id="ARBA00022695"/>
    </source>
</evidence>
<protein>
    <recommendedName>
        <fullName evidence="3">RNA-directed RNA polymerase</fullName>
        <ecNumber evidence="3">2.7.7.48</ecNumber>
    </recommendedName>
    <alternativeName>
        <fullName evidence="19">Replicase</fullName>
    </alternativeName>
    <alternativeName>
        <fullName evidence="18">Transcriptase</fullName>
    </alternativeName>
</protein>
<evidence type="ECO:0000256" key="2">
    <source>
        <dbReference type="ARBA" id="ARBA00004328"/>
    </source>
</evidence>
<sequence>MEYEDGGDIYLEEFDLFEDGDYYEEPDKVSHEGGDFHLKSALREHKDLMKNQIYRKEYIKLSRMYSVGEHNMFNQIDIMILLIKTLHVDTTRKVGLYGDLWRNGMFRNQNHLLSSMVHAESSCLSEAFGRYHGVQSLNMFIDDVTHLFNDMIIKETLYMCILTLKNSLKNLILTDVVGFPEYPSISIREEGVADVSLMDGVNLHVGSDQIIFEVNGSMIWTPMSYFQNALDKLSERLNIFLYSAFMEKFQVPGVPSLYKVTAIINLGDSILDILGNEGYNTLATYEALVVGVILSRDDPGLVNEPCQFLEDTIAEAHPDVKDEIMKMVSILKTCREDELADLHGLYRIWGHPIVDIEGGLRKYLEVQKKPEDICTVARGEIGRKFKELFLMGYHRLHGFYPEIQTTSPEERISYIVRCLTKGVKINKRHIGYVYADWDLVTLKTCFAIPFSWNLVHDTKDKAVSPTRQELYESVQSRNSVFSTKNRRGVLKMINTPMEPMREYLTKVSRDGMPANDLIIGVYPKERELKIKARLFSLMSFRLRQYFVATEGLLGEKMLPYFPQITMSTSMLDMLKMMGSLTKSMGDDIETVTYVINMDFIKWNLQMIYETCTDVFKRFDELFGIHGLYDNTHIFLKQCVMFLCSGEGQFTPDPHTGVSLDGLYAWNEDGRGREGLRQKGWTIVTVCALLYVIDKYDVRGELIGGGDNQVFILKIPGVSRTRDGCLTGGSKQIIRETLKRIMEDLTCFLSKLGLPLKRAETWASHNLFMYNKHMYYRGVPLRSVLKTISRAFIFSNNSTMLLSNMIDGVSTSIKTAMAKEKIPVGLIFMKNYRILQAALMSKKFHPLLFQFEGSLALSRGVIIRQGRKKVISISPSDQLVEDRYNLTCLMLPSILGGPGPLNCLSMILRGFPDPLSEGLAYLNMMADVWEGSERIKRWIIEMRGASRGRRVEYAKLVEDPASVNHDAPTHGMNELRQLSRDALLKMKSGINSQFYELFTLLDRRKESSFYNSLCSNRVVDPRVLHEVAGASLFGYVNGMASRIDQTKTIMKISTRVDVVKKIARAEMDYISYLHVRDHYAHEIQGINCSRVMAQMIRNHTWMREIIGVTVPHPYEYICIMDEELHVCDLDTAIIRTDTAVGDVLMSTSGEGRVYLGSYTKERFKQTEIAAAYGNEDLLRRAIDLIKLVNWRYMEGSTYAEILKGPLRAVSNVDPSLFVRQPDEIRGDYEHRGRIAGDTMRGGVSNFLASYTSHFTTCTSTWRSHARGGTNENIHFQALMIRSNYEILLKRWLSVIPRSAVYHLHEKCGTCIAELMDPKHDNSAPLEQINLPTMPHNPYVYIHKENIRTDYSIKRMIEESIAVNISPISPSDVDLPVLTAAMQLILDVIGETPLPESYILIMREKVPLEKTMDLLLTLLHVMGNSPMFRSFTIRRLSNLSTFLNKDEGVRYLFRRLSYAPGGSLEGGIVLSSTMLNALLARRVKEPKVLINAFMGKVKYQTLIYIYINDPLVLTCKGCQESVEDRFNRALLNPHIPWRCMPHLSANCSTPPVISVHPEHLIKTAEDLNNVELHVPFISDLYTLERLTTEGYGSTVLANYAITSVYKPDDAYLCTKEMVKSIICSNLNKQWRFITTGDIQDIGPCLQAMMEIRGHHAEIILYTHRFSGSECRSVYDSGLFKTYRAYLNYRGFIDKVNELDDGVILPCSVSDVVNNTFSRLDMIVYIWELSGLDTERGFSFWMLDKRVSEGVTIYLTEGDQRIDNAVINGAINKIQSQPLDLQVHNDSRLSEKYWPIPCRRTLSSRVYHAWMLWSDRYSLIKVVGILKRKIVQHMGLTRRKLMIKAVERLLISFIASLLAHAPDIEPEIVGSISCAHYSPASDSITLTRDDGYHLSIVQNWIWYKSHFSGHQMHVDYASVLTKINLSRQSYQGFNCVGARS</sequence>
<keyword evidence="9" id="KW-0547">Nucleotide-binding</keyword>
<keyword evidence="15" id="KW-0511">Multifunctional enzyme</keyword>
<evidence type="ECO:0000256" key="18">
    <source>
        <dbReference type="ARBA" id="ARBA00030436"/>
    </source>
</evidence>
<dbReference type="EMBL" id="BK014297">
    <property type="protein sequence ID" value="DAF42283.1"/>
    <property type="molecule type" value="Viral_cRNA"/>
</dbReference>
<dbReference type="EC" id="2.7.7.48" evidence="3"/>
<comment type="subcellular location">
    <subcellularLocation>
        <location evidence="1">Host cytoplasm</location>
    </subcellularLocation>
    <subcellularLocation>
        <location evidence="2">Virion</location>
    </subcellularLocation>
</comment>
<accession>A0A8D9PGS6</accession>
<keyword evidence="8" id="KW-0548">Nucleotidyltransferase</keyword>
<comment type="catalytic activity">
    <reaction evidence="22">
        <text>GTP + H2O = GDP + phosphate + H(+)</text>
        <dbReference type="Rhea" id="RHEA:19669"/>
        <dbReference type="ChEBI" id="CHEBI:15377"/>
        <dbReference type="ChEBI" id="CHEBI:15378"/>
        <dbReference type="ChEBI" id="CHEBI:37565"/>
        <dbReference type="ChEBI" id="CHEBI:43474"/>
        <dbReference type="ChEBI" id="CHEBI:58189"/>
    </reaction>
</comment>
<dbReference type="InterPro" id="IPR014023">
    <property type="entry name" value="Mononeg_RNA_pol_cat"/>
</dbReference>
<evidence type="ECO:0000256" key="14">
    <source>
        <dbReference type="ARBA" id="ARBA00023200"/>
    </source>
</evidence>
<keyword evidence="25" id="KW-1185">Reference proteome</keyword>
<keyword evidence="4" id="KW-0696">RNA-directed RNA polymerase</keyword>
<evidence type="ECO:0000256" key="21">
    <source>
        <dbReference type="ARBA" id="ARBA00047370"/>
    </source>
</evidence>
<dbReference type="Proteomes" id="UP001161664">
    <property type="component" value="Segment"/>
</dbReference>
<keyword evidence="5" id="KW-0507">mRNA processing</keyword>
<reference evidence="24" key="2">
    <citation type="journal article" date="2021" name="Viruses">
        <title>Illuminating the Plant Rhabdovirus Landscape through Metatranscriptomics Data.</title>
        <authorList>
            <person name="Bejerman N."/>
            <person name="Dietzgen R.G."/>
            <person name="Debat H."/>
        </authorList>
    </citation>
    <scope>NUCLEOTIDE SEQUENCE</scope>
</reference>
<evidence type="ECO:0000256" key="1">
    <source>
        <dbReference type="ARBA" id="ARBA00004192"/>
    </source>
</evidence>
<dbReference type="GO" id="GO:0044423">
    <property type="term" value="C:virion component"/>
    <property type="evidence" value="ECO:0007669"/>
    <property type="project" value="UniProtKB-KW"/>
</dbReference>
<keyword evidence="6" id="KW-0808">Transferase</keyword>
<evidence type="ECO:0000256" key="3">
    <source>
        <dbReference type="ARBA" id="ARBA00012494"/>
    </source>
</evidence>
<evidence type="ECO:0000256" key="13">
    <source>
        <dbReference type="ARBA" id="ARBA00023042"/>
    </source>
</evidence>
<dbReference type="InterPro" id="IPR026890">
    <property type="entry name" value="Mononeg_mRNAcap"/>
</dbReference>
<keyword evidence="12" id="KW-0693">Viral RNA replication</keyword>
<dbReference type="RefSeq" id="YP_010802243.1">
    <property type="nucleotide sequence ID" value="NC_076970.1"/>
</dbReference>
<evidence type="ECO:0000256" key="4">
    <source>
        <dbReference type="ARBA" id="ARBA00022484"/>
    </source>
</evidence>